<dbReference type="InterPro" id="IPR001387">
    <property type="entry name" value="Cro/C1-type_HTH"/>
</dbReference>
<dbReference type="Proteomes" id="UP000261032">
    <property type="component" value="Unassembled WGS sequence"/>
</dbReference>
<dbReference type="CDD" id="cd00093">
    <property type="entry name" value="HTH_XRE"/>
    <property type="match status" value="1"/>
</dbReference>
<dbReference type="PROSITE" id="PS50943">
    <property type="entry name" value="HTH_CROC1"/>
    <property type="match status" value="1"/>
</dbReference>
<dbReference type="SMART" id="SM00530">
    <property type="entry name" value="HTH_XRE"/>
    <property type="match status" value="1"/>
</dbReference>
<name>A0A3E3E6R4_9FIRM</name>
<sequence>MNKKYFDELMIKKNISRYKLCKITGISSGGLTDVLNKKVKNPRIDTLIKIAEALNLNDHEFAELCGYSKEKKINN</sequence>
<proteinExistence type="predicted"/>
<dbReference type="Gene3D" id="1.10.260.40">
    <property type="entry name" value="lambda repressor-like DNA-binding domains"/>
    <property type="match status" value="1"/>
</dbReference>
<comment type="caution">
    <text evidence="2">The sequence shown here is derived from an EMBL/GenBank/DDBJ whole genome shotgun (WGS) entry which is preliminary data.</text>
</comment>
<dbReference type="SUPFAM" id="SSF47413">
    <property type="entry name" value="lambda repressor-like DNA-binding domains"/>
    <property type="match status" value="1"/>
</dbReference>
<evidence type="ECO:0000259" key="1">
    <source>
        <dbReference type="PROSITE" id="PS50943"/>
    </source>
</evidence>
<reference evidence="2 3" key="1">
    <citation type="submission" date="2018-08" db="EMBL/GenBank/DDBJ databases">
        <title>A genome reference for cultivated species of the human gut microbiota.</title>
        <authorList>
            <person name="Zou Y."/>
            <person name="Xue W."/>
            <person name="Luo G."/>
        </authorList>
    </citation>
    <scope>NUCLEOTIDE SEQUENCE [LARGE SCALE GENOMIC DNA]</scope>
    <source>
        <strain evidence="2 3">OM06-4</strain>
    </source>
</reference>
<dbReference type="EMBL" id="QUSL01000067">
    <property type="protein sequence ID" value="RGD76622.1"/>
    <property type="molecule type" value="Genomic_DNA"/>
</dbReference>
<organism evidence="2 3">
    <name type="scientific">Thomasclavelia ramosa</name>
    <dbReference type="NCBI Taxonomy" id="1547"/>
    <lineage>
        <taxon>Bacteria</taxon>
        <taxon>Bacillati</taxon>
        <taxon>Bacillota</taxon>
        <taxon>Erysipelotrichia</taxon>
        <taxon>Erysipelotrichales</taxon>
        <taxon>Coprobacillaceae</taxon>
        <taxon>Thomasclavelia</taxon>
    </lineage>
</organism>
<dbReference type="RefSeq" id="WP_117582683.1">
    <property type="nucleotide sequence ID" value="NZ_QUSL01000067.1"/>
</dbReference>
<feature type="domain" description="HTH cro/C1-type" evidence="1">
    <location>
        <begin position="8"/>
        <end position="61"/>
    </location>
</feature>
<dbReference type="InterPro" id="IPR010982">
    <property type="entry name" value="Lambda_DNA-bd_dom_sf"/>
</dbReference>
<dbReference type="AlphaFoldDB" id="A0A3E3E6R4"/>
<protein>
    <submittedName>
        <fullName evidence="2">XRE family transcriptional regulator</fullName>
    </submittedName>
</protein>
<dbReference type="Pfam" id="PF13443">
    <property type="entry name" value="HTH_26"/>
    <property type="match status" value="1"/>
</dbReference>
<gene>
    <name evidence="2" type="ORF">DXB93_18595</name>
</gene>
<evidence type="ECO:0000313" key="2">
    <source>
        <dbReference type="EMBL" id="RGD76622.1"/>
    </source>
</evidence>
<evidence type="ECO:0000313" key="3">
    <source>
        <dbReference type="Proteomes" id="UP000261032"/>
    </source>
</evidence>
<accession>A0A3E3E6R4</accession>
<dbReference type="GO" id="GO:0003677">
    <property type="term" value="F:DNA binding"/>
    <property type="evidence" value="ECO:0007669"/>
    <property type="project" value="InterPro"/>
</dbReference>